<protein>
    <submittedName>
        <fullName evidence="1">Uncharacterized protein</fullName>
    </submittedName>
</protein>
<name>X1JGQ6_9ZZZZ</name>
<comment type="caution">
    <text evidence="1">The sequence shown here is derived from an EMBL/GenBank/DDBJ whole genome shotgun (WGS) entry which is preliminary data.</text>
</comment>
<dbReference type="EMBL" id="BARU01040388">
    <property type="protein sequence ID" value="GAH77474.1"/>
    <property type="molecule type" value="Genomic_DNA"/>
</dbReference>
<evidence type="ECO:0000313" key="1">
    <source>
        <dbReference type="EMBL" id="GAH77474.1"/>
    </source>
</evidence>
<reference evidence="1" key="1">
    <citation type="journal article" date="2014" name="Front. Microbiol.">
        <title>High frequency of phylogenetically diverse reductive dehalogenase-homologous genes in deep subseafloor sedimentary metagenomes.</title>
        <authorList>
            <person name="Kawai M."/>
            <person name="Futagami T."/>
            <person name="Toyoda A."/>
            <person name="Takaki Y."/>
            <person name="Nishi S."/>
            <person name="Hori S."/>
            <person name="Arai W."/>
            <person name="Tsubouchi T."/>
            <person name="Morono Y."/>
            <person name="Uchiyama I."/>
            <person name="Ito T."/>
            <person name="Fujiyama A."/>
            <person name="Inagaki F."/>
            <person name="Takami H."/>
        </authorList>
    </citation>
    <scope>NUCLEOTIDE SEQUENCE</scope>
    <source>
        <strain evidence="1">Expedition CK06-06</strain>
    </source>
</reference>
<sequence>FLGWLEREVGTKVEDLTGKTTIKKYHETTGDNLISILKKNKKKLHIDPSRRDFQDGLSTEFDKSLQKLIPLKRKIEMTDYLIDQIVYKLYGLTEAEIKIVEESSAK</sequence>
<dbReference type="AlphaFoldDB" id="X1JGQ6"/>
<proteinExistence type="predicted"/>
<accession>X1JGQ6</accession>
<organism evidence="1">
    <name type="scientific">marine sediment metagenome</name>
    <dbReference type="NCBI Taxonomy" id="412755"/>
    <lineage>
        <taxon>unclassified sequences</taxon>
        <taxon>metagenomes</taxon>
        <taxon>ecological metagenomes</taxon>
    </lineage>
</organism>
<feature type="non-terminal residue" evidence="1">
    <location>
        <position position="1"/>
    </location>
</feature>
<gene>
    <name evidence="1" type="ORF">S03H2_62445</name>
</gene>